<organism evidence="2 3">
    <name type="scientific">Dactylosporangium salmoneum</name>
    <dbReference type="NCBI Taxonomy" id="53361"/>
    <lineage>
        <taxon>Bacteria</taxon>
        <taxon>Bacillati</taxon>
        <taxon>Actinomycetota</taxon>
        <taxon>Actinomycetes</taxon>
        <taxon>Micromonosporales</taxon>
        <taxon>Micromonosporaceae</taxon>
        <taxon>Dactylosporangium</taxon>
    </lineage>
</organism>
<protein>
    <submittedName>
        <fullName evidence="2">Uncharacterized protein</fullName>
    </submittedName>
</protein>
<proteinExistence type="predicted"/>
<name>A0ABP5SFZ2_9ACTN</name>
<evidence type="ECO:0000313" key="3">
    <source>
        <dbReference type="Proteomes" id="UP001501444"/>
    </source>
</evidence>
<feature type="region of interest" description="Disordered" evidence="1">
    <location>
        <begin position="118"/>
        <end position="147"/>
    </location>
</feature>
<keyword evidence="3" id="KW-1185">Reference proteome</keyword>
<accession>A0ABP5SFZ2</accession>
<evidence type="ECO:0000313" key="2">
    <source>
        <dbReference type="EMBL" id="GAA2330354.1"/>
    </source>
</evidence>
<reference evidence="3" key="1">
    <citation type="journal article" date="2019" name="Int. J. Syst. Evol. Microbiol.">
        <title>The Global Catalogue of Microorganisms (GCM) 10K type strain sequencing project: providing services to taxonomists for standard genome sequencing and annotation.</title>
        <authorList>
            <consortium name="The Broad Institute Genomics Platform"/>
            <consortium name="The Broad Institute Genome Sequencing Center for Infectious Disease"/>
            <person name="Wu L."/>
            <person name="Ma J."/>
        </authorList>
    </citation>
    <scope>NUCLEOTIDE SEQUENCE [LARGE SCALE GENOMIC DNA]</scope>
    <source>
        <strain evidence="3">JCM 3272</strain>
    </source>
</reference>
<comment type="caution">
    <text evidence="2">The sequence shown here is derived from an EMBL/GenBank/DDBJ whole genome shotgun (WGS) entry which is preliminary data.</text>
</comment>
<evidence type="ECO:0000256" key="1">
    <source>
        <dbReference type="SAM" id="MobiDB-lite"/>
    </source>
</evidence>
<feature type="compositionally biased region" description="Basic and acidic residues" evidence="1">
    <location>
        <begin position="18"/>
        <end position="27"/>
    </location>
</feature>
<feature type="region of interest" description="Disordered" evidence="1">
    <location>
        <begin position="1"/>
        <end position="76"/>
    </location>
</feature>
<gene>
    <name evidence="2" type="ORF">GCM10010170_008250</name>
</gene>
<dbReference type="Proteomes" id="UP001501444">
    <property type="component" value="Unassembled WGS sequence"/>
</dbReference>
<sequence length="167" mass="17599">MAPGRLHGLPRGPAGPPRHLDAPERPQPHPSSPERGPGQAPGKPPVDLERGIRRPPERARERMPAGGTELPRERGKVKRNDLLCRGQAVGGSLRVVHGFIASRAGFVHLALGAGALTGPTGRQEDARPFTRPRGPLVSTQPGGSGAATLGNENIQILKHAHAKCKTV</sequence>
<feature type="compositionally biased region" description="Basic and acidic residues" evidence="1">
    <location>
        <begin position="46"/>
        <end position="63"/>
    </location>
</feature>
<dbReference type="EMBL" id="BAAARV010000005">
    <property type="protein sequence ID" value="GAA2330354.1"/>
    <property type="molecule type" value="Genomic_DNA"/>
</dbReference>